<evidence type="ECO:0008006" key="3">
    <source>
        <dbReference type="Google" id="ProtNLM"/>
    </source>
</evidence>
<dbReference type="Proteomes" id="UP000235672">
    <property type="component" value="Unassembled WGS sequence"/>
</dbReference>
<dbReference type="STRING" id="1745343.A0A2J6PZG1"/>
<feature type="non-terminal residue" evidence="1">
    <location>
        <position position="667"/>
    </location>
</feature>
<proteinExistence type="predicted"/>
<name>A0A2J6PZG1_9HELO</name>
<dbReference type="OrthoDB" id="3499582at2759"/>
<evidence type="ECO:0000313" key="1">
    <source>
        <dbReference type="EMBL" id="PMD19435.1"/>
    </source>
</evidence>
<dbReference type="EMBL" id="KZ613489">
    <property type="protein sequence ID" value="PMD19435.1"/>
    <property type="molecule type" value="Genomic_DNA"/>
</dbReference>
<evidence type="ECO:0000313" key="2">
    <source>
        <dbReference type="Proteomes" id="UP000235672"/>
    </source>
</evidence>
<dbReference type="PANTHER" id="PTHR39596">
    <property type="match status" value="1"/>
</dbReference>
<gene>
    <name evidence="1" type="ORF">NA56DRAFT_602969</name>
</gene>
<keyword evidence="2" id="KW-1185">Reference proteome</keyword>
<protein>
    <recommendedName>
        <fullName evidence="3">Heterokaryon incompatibility domain-containing protein</fullName>
    </recommendedName>
</protein>
<reference evidence="1 2" key="1">
    <citation type="submission" date="2016-05" db="EMBL/GenBank/DDBJ databases">
        <title>A degradative enzymes factory behind the ericoid mycorrhizal symbiosis.</title>
        <authorList>
            <consortium name="DOE Joint Genome Institute"/>
            <person name="Martino E."/>
            <person name="Morin E."/>
            <person name="Grelet G."/>
            <person name="Kuo A."/>
            <person name="Kohler A."/>
            <person name="Daghino S."/>
            <person name="Barry K."/>
            <person name="Choi C."/>
            <person name="Cichocki N."/>
            <person name="Clum A."/>
            <person name="Copeland A."/>
            <person name="Hainaut M."/>
            <person name="Haridas S."/>
            <person name="Labutti K."/>
            <person name="Lindquist E."/>
            <person name="Lipzen A."/>
            <person name="Khouja H.-R."/>
            <person name="Murat C."/>
            <person name="Ohm R."/>
            <person name="Olson A."/>
            <person name="Spatafora J."/>
            <person name="Veneault-Fourrey C."/>
            <person name="Henrissat B."/>
            <person name="Grigoriev I."/>
            <person name="Martin F."/>
            <person name="Perotto S."/>
        </authorList>
    </citation>
    <scope>NUCLEOTIDE SEQUENCE [LARGE SCALE GENOMIC DNA]</scope>
    <source>
        <strain evidence="1 2">UAMH 7357</strain>
    </source>
</reference>
<accession>A0A2J6PZG1</accession>
<sequence>MLYSLSEGPFTYTTSQVEEVLEDNLDRADPDLSEKKAPFIVNTIGFHVEPKGTKLVYHFATSKSRQAHAASLYSQFIDSLEDPTRHFELMDGAFSSLITCHFRPTRPAGEITEEVCALLSRLPATPLEITDTSLSNPLSMIPGEFFLPGRNKEWKTLLVVRHVSRNVIRIPLCWSILPTALSSVAVLIHDFCEVVAELFEFSLHVPEHLNHTPSWKAFLVKAFLWTQWQRCVMLNSWFILNNQIQVGFHSEASSGILVSRMTSGLVQTFDGPSETSTIKIVHPKPVPYICKWALRLLQTDRGSVSFDLRRLLGRYAELFGRLPPRCIKFDEEMAQCAGDSLYKCNRFVGMKIEDQTAHTKYCGGNCRSLHWDEESYRNTEGARAVSLDQRDNGFLRYCTASEYTMAISHVWSHGQGGRPELGSSGINSCLHDRYVKIAKSKGCDSYWMDTPCIPQETLLRREAIEQINSVFANSKLTLVCDRDLMSTKINKMTLDLQESILAAILLCDWNVRAWTLLEALRGRKNIQILCAEDQIISLKETLYAVQKEGSIDLAILFLTSQHLLPAVPIFPHRKVHKDWWRNETESEGILSVEESAALMSLRHASRRGDEIVIWSLLHNDKDPSSSLAEAFWRMRVGKHLHTGFLMSSAPRDITRKGLTWAPSRPAL</sequence>
<dbReference type="PANTHER" id="PTHR39596:SF4">
    <property type="entry name" value="HET DOMAIN PROTEIN (AFU_ORTHOLOGUE AFUA_3G03140)-RELATED"/>
    <property type="match status" value="1"/>
</dbReference>
<dbReference type="AlphaFoldDB" id="A0A2J6PZG1"/>
<organism evidence="1 2">
    <name type="scientific">Hyaloscypha hepaticicola</name>
    <dbReference type="NCBI Taxonomy" id="2082293"/>
    <lineage>
        <taxon>Eukaryota</taxon>
        <taxon>Fungi</taxon>
        <taxon>Dikarya</taxon>
        <taxon>Ascomycota</taxon>
        <taxon>Pezizomycotina</taxon>
        <taxon>Leotiomycetes</taxon>
        <taxon>Helotiales</taxon>
        <taxon>Hyaloscyphaceae</taxon>
        <taxon>Hyaloscypha</taxon>
    </lineage>
</organism>